<dbReference type="Proteomes" id="UP000199323">
    <property type="component" value="Unassembled WGS sequence"/>
</dbReference>
<accession>A0A1I2G040</accession>
<dbReference type="RefSeq" id="WP_177246451.1">
    <property type="nucleotide sequence ID" value="NZ_FONG01000008.1"/>
</dbReference>
<dbReference type="STRING" id="380248.SAMN05216251_108144"/>
<gene>
    <name evidence="1" type="ORF">SAMN05216251_108144</name>
</gene>
<keyword evidence="2" id="KW-1185">Reference proteome</keyword>
<name>A0A1I2G040_9ACTN</name>
<dbReference type="EMBL" id="FONG01000008">
    <property type="protein sequence ID" value="SFF10116.1"/>
    <property type="molecule type" value="Genomic_DNA"/>
</dbReference>
<proteinExistence type="predicted"/>
<evidence type="ECO:0000313" key="1">
    <source>
        <dbReference type="EMBL" id="SFF10116.1"/>
    </source>
</evidence>
<sequence length="139" mass="14753">MAGLAQRLHGLRLADDVVYGKDLIGPALRELHTAVKLYREGTPTEEVGSKLLRAIGELAQIAGWGVSDAAEHAEAEDIYRLGMRAAQAAEDGVLSGNVAGSLACQWSNTGRTAGAVGLRAQVRLGARGTRRRDPAQRRP</sequence>
<organism evidence="1 2">
    <name type="scientific">Actinacidiphila alni</name>
    <dbReference type="NCBI Taxonomy" id="380248"/>
    <lineage>
        <taxon>Bacteria</taxon>
        <taxon>Bacillati</taxon>
        <taxon>Actinomycetota</taxon>
        <taxon>Actinomycetes</taxon>
        <taxon>Kitasatosporales</taxon>
        <taxon>Streptomycetaceae</taxon>
        <taxon>Actinacidiphila</taxon>
    </lineage>
</organism>
<evidence type="ECO:0000313" key="2">
    <source>
        <dbReference type="Proteomes" id="UP000199323"/>
    </source>
</evidence>
<protein>
    <submittedName>
        <fullName evidence="1">Uncharacterized protein</fullName>
    </submittedName>
</protein>
<reference evidence="2" key="1">
    <citation type="submission" date="2016-10" db="EMBL/GenBank/DDBJ databases">
        <authorList>
            <person name="Varghese N."/>
            <person name="Submissions S."/>
        </authorList>
    </citation>
    <scope>NUCLEOTIDE SEQUENCE [LARGE SCALE GENOMIC DNA]</scope>
    <source>
        <strain evidence="2">CGMCC 4.3510</strain>
    </source>
</reference>
<dbReference type="AlphaFoldDB" id="A0A1I2G040"/>